<dbReference type="EMBL" id="CP089281">
    <property type="protein sequence ID" value="USP82247.1"/>
    <property type="molecule type" value="Genomic_DNA"/>
</dbReference>
<proteinExistence type="predicted"/>
<organism evidence="3 4">
    <name type="scientific">Curvularia clavata</name>
    <dbReference type="NCBI Taxonomy" id="95742"/>
    <lineage>
        <taxon>Eukaryota</taxon>
        <taxon>Fungi</taxon>
        <taxon>Dikarya</taxon>
        <taxon>Ascomycota</taxon>
        <taxon>Pezizomycotina</taxon>
        <taxon>Dothideomycetes</taxon>
        <taxon>Pleosporomycetidae</taxon>
        <taxon>Pleosporales</taxon>
        <taxon>Pleosporineae</taxon>
        <taxon>Pleosporaceae</taxon>
        <taxon>Curvularia</taxon>
    </lineage>
</organism>
<dbReference type="InterPro" id="IPR056125">
    <property type="entry name" value="DUF7708"/>
</dbReference>
<feature type="domain" description="DUF7708" evidence="2">
    <location>
        <begin position="65"/>
        <end position="206"/>
    </location>
</feature>
<feature type="compositionally biased region" description="Polar residues" evidence="1">
    <location>
        <begin position="1095"/>
        <end position="1112"/>
    </location>
</feature>
<feature type="region of interest" description="Disordered" evidence="1">
    <location>
        <begin position="1080"/>
        <end position="1112"/>
    </location>
</feature>
<feature type="region of interest" description="Disordered" evidence="1">
    <location>
        <begin position="834"/>
        <end position="917"/>
    </location>
</feature>
<evidence type="ECO:0000313" key="3">
    <source>
        <dbReference type="EMBL" id="USP82247.1"/>
    </source>
</evidence>
<sequence>MAAPAPSAQARQTLQQAFDRFAATVTPDDHRLFHNTQLKDVRDEALSIERRLRARRMQKNMARLDPFLRGMEHYSKVVEVLCNGTPYLSWIWAPVKLMLMITMDSISAFEKLIEAYGKIADMLPRLDRLAKALADDHNFQNVLALVYSDIIEFHQRAYKFVRRKSWATFFGSMWAGFESRFNGILERLAYHSKLVDKEATAADIAEAIRRNKADDKKWEQQEREWAAPTYSSGTSEVTCQAAATGSYNTKQRSYGLGMVQKITFCGFAENQARKHQDLAVYVHDVYFKSYPLPTKKALLSLLPELLRGLGSVRLVVDGVDEWVAQDQKELLQDLSKMVSTDQSSHVCKIMVASQDTMDIARSLRKKDRSATTISLNNRDERLAVDSAIAKFVDSKLQDAPDHFDEVDPDASILNHIKQTLLKNSHGMFLWVSLVLESMNTVYSPEELRTIVDDLPSDLEALYERILVRLCSAPGAQSHGGVSRIMSWVCFAQRPLHKSELLHALSILPHDTLSKVRSVPVASILDHCKPLIEELPDSTIVPVHFSVKRYFLTSRIPQIVPAIDATRDLSSVCAIVITRALNLLLLDKNSTDYLCHLVSGKYRLLAYALEFWIEHCLQHAFERGSLGTDQPLQHHLAQMHEKHMEVCNAVQRTSTPVRTQDANDLNHKDDRLEAFSNMPIHGLMIDVLRLRRLTSQLDGEKASDIDTYVIANDQTLFSKLAQKHESAVVRLLGKDEVEGISSTILRAFQDSYASTAFRCRFPHCNRLSSGFATAELRRKHETTHIQRVYCQTVSCQYSRIGFAKRSLLNAHMRTHHGQPNLLNIPKQIRQSATLNQVQHNQGVKRPNEDTIDSSANTTPQAPVMAFPKTQEASNNGMPNGFAPGQPNEGQPSADAGPQGPIDPQPGPMPTQQANRQPLTEQVRMSMMPPELDNSIKRQLLRVPEHQFRVILQSYMTNLRRNNGMPDGSAPGHPNASQPPPGAGPIDPQRGPLPTQQQRVAAAANLLRANPGIITTTDPKPFPPNILNARIRQDLPPDVRTWQQLKGWAAQNPALVPGVDSQKLIMLQVLHFQDAVRQSNGVKSVPDIEPRPYMKQFTAQDRPSKTADLNPTRS</sequence>
<evidence type="ECO:0000313" key="4">
    <source>
        <dbReference type="Proteomes" id="UP001056012"/>
    </source>
</evidence>
<dbReference type="OrthoDB" id="7464126at2759"/>
<dbReference type="Pfam" id="PF24809">
    <property type="entry name" value="DUF7708"/>
    <property type="match status" value="1"/>
</dbReference>
<dbReference type="PANTHER" id="PTHR10039">
    <property type="entry name" value="AMELOGENIN"/>
    <property type="match status" value="1"/>
</dbReference>
<dbReference type="AlphaFoldDB" id="A0A9Q8ZHV3"/>
<evidence type="ECO:0000256" key="1">
    <source>
        <dbReference type="SAM" id="MobiDB-lite"/>
    </source>
</evidence>
<accession>A0A9Q8ZHV3</accession>
<feature type="region of interest" description="Disordered" evidence="1">
    <location>
        <begin position="957"/>
        <end position="994"/>
    </location>
</feature>
<dbReference type="Proteomes" id="UP001056012">
    <property type="component" value="Chromosome 8"/>
</dbReference>
<name>A0A9Q8ZHV3_CURCL</name>
<evidence type="ECO:0000259" key="2">
    <source>
        <dbReference type="Pfam" id="PF24809"/>
    </source>
</evidence>
<dbReference type="VEuPathDB" id="FungiDB:yc1106_09521"/>
<protein>
    <recommendedName>
        <fullName evidence="2">DUF7708 domain-containing protein</fullName>
    </recommendedName>
</protein>
<reference evidence="3" key="1">
    <citation type="submission" date="2021-12" db="EMBL/GenBank/DDBJ databases">
        <title>Curvularia clavata genome.</title>
        <authorList>
            <person name="Cao Y."/>
        </authorList>
    </citation>
    <scope>NUCLEOTIDE SEQUENCE</scope>
    <source>
        <strain evidence="3">Yc1106</strain>
    </source>
</reference>
<dbReference type="PANTHER" id="PTHR10039:SF14">
    <property type="entry name" value="NACHT DOMAIN-CONTAINING PROTEIN"/>
    <property type="match status" value="1"/>
</dbReference>
<keyword evidence="4" id="KW-1185">Reference proteome</keyword>
<gene>
    <name evidence="3" type="ORF">yc1106_09521</name>
</gene>